<dbReference type="GO" id="GO:0008999">
    <property type="term" value="F:protein-N-terminal-alanine acetyltransferase activity"/>
    <property type="evidence" value="ECO:0007669"/>
    <property type="project" value="TreeGrafter"/>
</dbReference>
<dbReference type="InterPro" id="IPR000182">
    <property type="entry name" value="GNAT_dom"/>
</dbReference>
<evidence type="ECO:0000259" key="4">
    <source>
        <dbReference type="PROSITE" id="PS51186"/>
    </source>
</evidence>
<dbReference type="RefSeq" id="WP_249283444.1">
    <property type="nucleotide sequence ID" value="NZ_JACRST010000019.1"/>
</dbReference>
<comment type="caution">
    <text evidence="5">The sequence shown here is derived from an EMBL/GenBank/DDBJ whole genome shotgun (WGS) entry which is preliminary data.</text>
</comment>
<dbReference type="SUPFAM" id="SSF55729">
    <property type="entry name" value="Acyl-CoA N-acyltransferases (Nat)"/>
    <property type="match status" value="1"/>
</dbReference>
<keyword evidence="2" id="KW-0012">Acyltransferase</keyword>
<proteinExistence type="inferred from homology"/>
<dbReference type="PANTHER" id="PTHR43792">
    <property type="entry name" value="GNAT FAMILY, PUTATIVE (AFU_ORTHOLOGUE AFUA_3G00765)-RELATED-RELATED"/>
    <property type="match status" value="1"/>
</dbReference>
<name>A0A926I5L3_9FIRM</name>
<dbReference type="InterPro" id="IPR016181">
    <property type="entry name" value="Acyl_CoA_acyltransferase"/>
</dbReference>
<protein>
    <submittedName>
        <fullName evidence="5">GNAT family N-acetyltransferase</fullName>
    </submittedName>
</protein>
<dbReference type="AlphaFoldDB" id="A0A926I5L3"/>
<sequence length="176" mass="20076">MKLMTKRLLLRSLTEADAEDVFAYSRGEQVGPNAGWKPHESLEETQEILRQVFLDREAVFGIVLRETGRVVGSIGLIPDPKRENGRVRMLGYALGQEHWGRGYMTEAARAVVACGFGPMALDLISAYCYPHNYRSRHVLEKLGFQFEGTLRLCEELYDGRVLSDDCYSLRRCDWRG</sequence>
<dbReference type="GO" id="GO:0005737">
    <property type="term" value="C:cytoplasm"/>
    <property type="evidence" value="ECO:0007669"/>
    <property type="project" value="TreeGrafter"/>
</dbReference>
<accession>A0A926I5L3</accession>
<keyword evidence="6" id="KW-1185">Reference proteome</keyword>
<evidence type="ECO:0000313" key="6">
    <source>
        <dbReference type="Proteomes" id="UP000653127"/>
    </source>
</evidence>
<comment type="similarity">
    <text evidence="3">Belongs to the acetyltransferase family. RimJ subfamily.</text>
</comment>
<dbReference type="Proteomes" id="UP000653127">
    <property type="component" value="Unassembled WGS sequence"/>
</dbReference>
<dbReference type="PROSITE" id="PS51186">
    <property type="entry name" value="GNAT"/>
    <property type="match status" value="1"/>
</dbReference>
<keyword evidence="1" id="KW-0808">Transferase</keyword>
<gene>
    <name evidence="5" type="ORF">H8711_10735</name>
</gene>
<dbReference type="EMBL" id="JACRST010000019">
    <property type="protein sequence ID" value="MBC8547401.1"/>
    <property type="molecule type" value="Genomic_DNA"/>
</dbReference>
<evidence type="ECO:0000313" key="5">
    <source>
        <dbReference type="EMBL" id="MBC8547401.1"/>
    </source>
</evidence>
<dbReference type="InterPro" id="IPR051531">
    <property type="entry name" value="N-acetyltransferase"/>
</dbReference>
<organism evidence="5 6">
    <name type="scientific">Ligaoa zhengdingensis</name>
    <dbReference type="NCBI Taxonomy" id="2763658"/>
    <lineage>
        <taxon>Bacteria</taxon>
        <taxon>Bacillati</taxon>
        <taxon>Bacillota</taxon>
        <taxon>Clostridia</taxon>
        <taxon>Eubacteriales</taxon>
        <taxon>Oscillospiraceae</taxon>
        <taxon>Ligaoa</taxon>
    </lineage>
</organism>
<dbReference type="Pfam" id="PF13302">
    <property type="entry name" value="Acetyltransf_3"/>
    <property type="match status" value="1"/>
</dbReference>
<dbReference type="PANTHER" id="PTHR43792:SF8">
    <property type="entry name" value="[RIBOSOMAL PROTEIN US5]-ALANINE N-ACETYLTRANSFERASE"/>
    <property type="match status" value="1"/>
</dbReference>
<evidence type="ECO:0000256" key="1">
    <source>
        <dbReference type="ARBA" id="ARBA00022679"/>
    </source>
</evidence>
<reference evidence="5" key="1">
    <citation type="submission" date="2020-08" db="EMBL/GenBank/DDBJ databases">
        <title>Genome public.</title>
        <authorList>
            <person name="Liu C."/>
            <person name="Sun Q."/>
        </authorList>
    </citation>
    <scope>NUCLEOTIDE SEQUENCE</scope>
    <source>
        <strain evidence="5">NSJ-31</strain>
    </source>
</reference>
<dbReference type="Gene3D" id="3.40.630.30">
    <property type="match status" value="1"/>
</dbReference>
<feature type="domain" description="N-acetyltransferase" evidence="4">
    <location>
        <begin position="8"/>
        <end position="163"/>
    </location>
</feature>
<evidence type="ECO:0000256" key="3">
    <source>
        <dbReference type="ARBA" id="ARBA00038502"/>
    </source>
</evidence>
<evidence type="ECO:0000256" key="2">
    <source>
        <dbReference type="ARBA" id="ARBA00023315"/>
    </source>
</evidence>